<organism evidence="6 7">
    <name type="scientific">Pyrolobus fumarii (strain DSM 11204 / 1A)</name>
    <dbReference type="NCBI Taxonomy" id="694429"/>
    <lineage>
        <taxon>Archaea</taxon>
        <taxon>Thermoproteota</taxon>
        <taxon>Thermoprotei</taxon>
        <taxon>Desulfurococcales</taxon>
        <taxon>Pyrodictiaceae</taxon>
        <taxon>Pyrolobus</taxon>
    </lineage>
</organism>
<keyword evidence="7" id="KW-1185">Reference proteome</keyword>
<dbReference type="eggNOG" id="arCOG00201">
    <property type="taxonomic scope" value="Archaea"/>
</dbReference>
<accession>G0ED32</accession>
<dbReference type="KEGG" id="pfm:Pyrfu_0722"/>
<dbReference type="GO" id="GO:0005524">
    <property type="term" value="F:ATP binding"/>
    <property type="evidence" value="ECO:0007669"/>
    <property type="project" value="UniProtKB-KW"/>
</dbReference>
<dbReference type="SUPFAM" id="SSF52540">
    <property type="entry name" value="P-loop containing nucleoside triphosphate hydrolases"/>
    <property type="match status" value="1"/>
</dbReference>
<evidence type="ECO:0000256" key="4">
    <source>
        <dbReference type="ARBA" id="ARBA00022840"/>
    </source>
</evidence>
<dbReference type="STRING" id="694429.Pyrfu_0722"/>
<dbReference type="Proteomes" id="UP000001037">
    <property type="component" value="Chromosome"/>
</dbReference>
<dbReference type="InterPro" id="IPR003593">
    <property type="entry name" value="AAA+_ATPase"/>
</dbReference>
<sequence>MHCVHSWVGSSVSNTRVEVHGVKVAYRGDTVLDVDRLVFEGPGLYQLLGPNGAGKSTLIRVIVGLIKPSEGEVLINGVRVEGKPELAGKYIGYVPQHEHVGHFDFPVTPFDLVASALLLRRPWPRVKTPRWVREHVEKVLDEVGLPRDSWHKSVSELSGGQLQRVLIARALVHNPPILLMDEPLSAVDPRGRVELARVIGELSKDRLVIVASHDPALLLEYTKGVVLLNRRVVATGHPDEVLRVEVLKRVYGDVALIIERHVHICDSHYVVRKGR</sequence>
<protein>
    <submittedName>
        <fullName evidence="6">ABC transporter-related protein</fullName>
    </submittedName>
</protein>
<dbReference type="InParanoid" id="G0ED32"/>
<evidence type="ECO:0000259" key="5">
    <source>
        <dbReference type="PROSITE" id="PS50893"/>
    </source>
</evidence>
<dbReference type="Gene3D" id="3.40.50.300">
    <property type="entry name" value="P-loop containing nucleotide triphosphate hydrolases"/>
    <property type="match status" value="1"/>
</dbReference>
<dbReference type="SMART" id="SM00382">
    <property type="entry name" value="AAA"/>
    <property type="match status" value="1"/>
</dbReference>
<reference evidence="6 7" key="1">
    <citation type="journal article" date="2011" name="Stand. Genomic Sci.">
        <title>Complete genome sequence of the hyperthermophilic chemolithoautotroph Pyrolobus fumarii type strain (1A).</title>
        <authorList>
            <person name="Anderson I."/>
            <person name="Goker M."/>
            <person name="Nolan M."/>
            <person name="Lucas S."/>
            <person name="Hammon N."/>
            <person name="Deshpande S."/>
            <person name="Cheng J.F."/>
            <person name="Tapia R."/>
            <person name="Han C."/>
            <person name="Goodwin L."/>
            <person name="Pitluck S."/>
            <person name="Huntemann M."/>
            <person name="Liolios K."/>
            <person name="Ivanova N."/>
            <person name="Pagani I."/>
            <person name="Mavromatis K."/>
            <person name="Ovchinikova G."/>
            <person name="Pati A."/>
            <person name="Chen A."/>
            <person name="Palaniappan K."/>
            <person name="Land M."/>
            <person name="Hauser L."/>
            <person name="Brambilla E.M."/>
            <person name="Huber H."/>
            <person name="Yasawong M."/>
            <person name="Rohde M."/>
            <person name="Spring S."/>
            <person name="Abt B."/>
            <person name="Sikorski J."/>
            <person name="Wirth R."/>
            <person name="Detter J.C."/>
            <person name="Woyke T."/>
            <person name="Bristow J."/>
            <person name="Eisen J.A."/>
            <person name="Markowitz V."/>
            <person name="Hugenholtz P."/>
            <person name="Kyrpides N.C."/>
            <person name="Klenk H.P."/>
            <person name="Lapidus A."/>
        </authorList>
    </citation>
    <scope>NUCLEOTIDE SEQUENCE [LARGE SCALE GENOMIC DNA]</scope>
    <source>
        <strain evidence="7">DSM 11204 / 1A</strain>
    </source>
</reference>
<dbReference type="PROSITE" id="PS50893">
    <property type="entry name" value="ABC_TRANSPORTER_2"/>
    <property type="match status" value="1"/>
</dbReference>
<evidence type="ECO:0000313" key="6">
    <source>
        <dbReference type="EMBL" id="AEM38591.1"/>
    </source>
</evidence>
<evidence type="ECO:0000256" key="1">
    <source>
        <dbReference type="ARBA" id="ARBA00005417"/>
    </source>
</evidence>
<dbReference type="InterPro" id="IPR017871">
    <property type="entry name" value="ABC_transporter-like_CS"/>
</dbReference>
<dbReference type="GO" id="GO:0016887">
    <property type="term" value="F:ATP hydrolysis activity"/>
    <property type="evidence" value="ECO:0007669"/>
    <property type="project" value="InterPro"/>
</dbReference>
<evidence type="ECO:0000256" key="3">
    <source>
        <dbReference type="ARBA" id="ARBA00022741"/>
    </source>
</evidence>
<dbReference type="PROSITE" id="PS00211">
    <property type="entry name" value="ABC_TRANSPORTER_1"/>
    <property type="match status" value="1"/>
</dbReference>
<keyword evidence="2" id="KW-0813">Transport</keyword>
<dbReference type="HOGENOM" id="CLU_000604_1_11_2"/>
<comment type="similarity">
    <text evidence="1">Belongs to the ABC transporter superfamily.</text>
</comment>
<keyword evidence="4" id="KW-0067">ATP-binding</keyword>
<proteinExistence type="inferred from homology"/>
<feature type="domain" description="ABC transporter" evidence="5">
    <location>
        <begin position="17"/>
        <end position="254"/>
    </location>
</feature>
<gene>
    <name evidence="6" type="ordered locus">Pyrfu_0722</name>
</gene>
<dbReference type="InterPro" id="IPR027417">
    <property type="entry name" value="P-loop_NTPase"/>
</dbReference>
<evidence type="ECO:0000256" key="2">
    <source>
        <dbReference type="ARBA" id="ARBA00022448"/>
    </source>
</evidence>
<dbReference type="PANTHER" id="PTHR42734:SF5">
    <property type="entry name" value="IRON TRANSPORT SYSTEM ATP-BINDING PROTEIN HI_0361-RELATED"/>
    <property type="match status" value="1"/>
</dbReference>
<dbReference type="AlphaFoldDB" id="G0ED32"/>
<dbReference type="EMBL" id="CP002838">
    <property type="protein sequence ID" value="AEM38591.1"/>
    <property type="molecule type" value="Genomic_DNA"/>
</dbReference>
<keyword evidence="3" id="KW-0547">Nucleotide-binding</keyword>
<dbReference type="InterPro" id="IPR050153">
    <property type="entry name" value="Metal_Ion_Import_ABC"/>
</dbReference>
<dbReference type="PANTHER" id="PTHR42734">
    <property type="entry name" value="METAL TRANSPORT SYSTEM ATP-BINDING PROTEIN TM_0124-RELATED"/>
    <property type="match status" value="1"/>
</dbReference>
<name>G0ED32_PYRF1</name>
<evidence type="ECO:0000313" key="7">
    <source>
        <dbReference type="Proteomes" id="UP000001037"/>
    </source>
</evidence>
<dbReference type="InterPro" id="IPR003439">
    <property type="entry name" value="ABC_transporter-like_ATP-bd"/>
</dbReference>
<dbReference type="Pfam" id="PF00005">
    <property type="entry name" value="ABC_tran"/>
    <property type="match status" value="1"/>
</dbReference>